<feature type="domain" description="ENT" evidence="4">
    <location>
        <begin position="86"/>
        <end position="121"/>
    </location>
</feature>
<evidence type="ECO:0000313" key="5">
    <source>
        <dbReference type="EMBL" id="KAK8543347.1"/>
    </source>
</evidence>
<evidence type="ECO:0000256" key="2">
    <source>
        <dbReference type="ARBA" id="ARBA00023242"/>
    </source>
</evidence>
<gene>
    <name evidence="5" type="ORF">V6N12_015901</name>
</gene>
<protein>
    <recommendedName>
        <fullName evidence="4">ENT domain-containing protein</fullName>
    </recommendedName>
</protein>
<comment type="subcellular location">
    <subcellularLocation>
        <location evidence="1">Nucleus</location>
    </subcellularLocation>
</comment>
<dbReference type="InterPro" id="IPR036142">
    <property type="entry name" value="ENT_dom-like_sf"/>
</dbReference>
<evidence type="ECO:0000256" key="3">
    <source>
        <dbReference type="SAM" id="MobiDB-lite"/>
    </source>
</evidence>
<keyword evidence="2" id="KW-0539">Nucleus</keyword>
<reference evidence="5 6" key="1">
    <citation type="journal article" date="2024" name="G3 (Bethesda)">
        <title>Genome assembly of Hibiscus sabdariffa L. provides insights into metabolisms of medicinal natural products.</title>
        <authorList>
            <person name="Kim T."/>
        </authorList>
    </citation>
    <scope>NUCLEOTIDE SEQUENCE [LARGE SCALE GENOMIC DNA]</scope>
    <source>
        <strain evidence="5">TK-2024</strain>
        <tissue evidence="5">Old leaves</tissue>
    </source>
</reference>
<proteinExistence type="predicted"/>
<name>A0ABR2DPJ7_9ROSI</name>
<feature type="region of interest" description="Disordered" evidence="3">
    <location>
        <begin position="69"/>
        <end position="89"/>
    </location>
</feature>
<keyword evidence="6" id="KW-1185">Reference proteome</keyword>
<dbReference type="InterPro" id="IPR005491">
    <property type="entry name" value="ENT_dom"/>
</dbReference>
<sequence>MDESHDIISQNSHSLSQIRYRISLHTKIHSLNPNFIPNFHNRSLSLIPQIPIGAQVSIRKFEKWRSLDEQGTDDDLPSSHQNRKHKEKESLITELRKELRMLDEELRELLSRVKADDMIQRGMENGRWGPAWNAQYKSAYL</sequence>
<evidence type="ECO:0000256" key="1">
    <source>
        <dbReference type="ARBA" id="ARBA00004123"/>
    </source>
</evidence>
<dbReference type="Proteomes" id="UP001472677">
    <property type="component" value="Unassembled WGS sequence"/>
</dbReference>
<dbReference type="Gene3D" id="1.10.1240.40">
    <property type="entry name" value="ENT domain"/>
    <property type="match status" value="1"/>
</dbReference>
<evidence type="ECO:0000313" key="6">
    <source>
        <dbReference type="Proteomes" id="UP001472677"/>
    </source>
</evidence>
<evidence type="ECO:0000259" key="4">
    <source>
        <dbReference type="Pfam" id="PF03735"/>
    </source>
</evidence>
<accession>A0ABR2DPJ7</accession>
<dbReference type="EMBL" id="JBBPBM010000024">
    <property type="protein sequence ID" value="KAK8543347.1"/>
    <property type="molecule type" value="Genomic_DNA"/>
</dbReference>
<dbReference type="SUPFAM" id="SSF158639">
    <property type="entry name" value="ENT-like"/>
    <property type="match status" value="1"/>
</dbReference>
<dbReference type="Pfam" id="PF03735">
    <property type="entry name" value="ENT"/>
    <property type="match status" value="1"/>
</dbReference>
<organism evidence="5 6">
    <name type="scientific">Hibiscus sabdariffa</name>
    <name type="common">roselle</name>
    <dbReference type="NCBI Taxonomy" id="183260"/>
    <lineage>
        <taxon>Eukaryota</taxon>
        <taxon>Viridiplantae</taxon>
        <taxon>Streptophyta</taxon>
        <taxon>Embryophyta</taxon>
        <taxon>Tracheophyta</taxon>
        <taxon>Spermatophyta</taxon>
        <taxon>Magnoliopsida</taxon>
        <taxon>eudicotyledons</taxon>
        <taxon>Gunneridae</taxon>
        <taxon>Pentapetalae</taxon>
        <taxon>rosids</taxon>
        <taxon>malvids</taxon>
        <taxon>Malvales</taxon>
        <taxon>Malvaceae</taxon>
        <taxon>Malvoideae</taxon>
        <taxon>Hibiscus</taxon>
    </lineage>
</organism>
<comment type="caution">
    <text evidence="5">The sequence shown here is derived from an EMBL/GenBank/DDBJ whole genome shotgun (WGS) entry which is preliminary data.</text>
</comment>